<gene>
    <name evidence="2" type="ORF">LZC94_20635</name>
</gene>
<dbReference type="Pfam" id="PF00535">
    <property type="entry name" value="Glycos_transf_2"/>
    <property type="match status" value="2"/>
</dbReference>
<dbReference type="InterPro" id="IPR001173">
    <property type="entry name" value="Glyco_trans_2-like"/>
</dbReference>
<sequence>MPTRDRRSFVPRAIQCFLKQEYESTELLILDDGDDPVRDLVPADHRIRYIRGERVQSVGAKRNVLCNEARGEIVIHWDDDDWYPSWRIRRQVDALRLPDAVISGTSTHYFCDASSGRTWRYQYIGAGPFVTGATLAYRKSFWEARRFQDVHVGEDTRFVEAPLAGRIVDLALPSLCVSTIHPKNVSPKLPFGTAWVAVEPAIVQSLLAEMPLGAAAEGALVSCIMPTAHRRAFVQLALELFAAQDYARAELIVVDSGDPVEDLCEGISRVRYVRAPRGATIGAQRNMACEHANGDIIVHWDDDDWYGPARLRRQIEPIASGRADVTGLVNQYTLNLADGSFWTMSEQLHERMFVGNVHGGTLAYRRALLADGVRYHDVNLAEDAALLRLLLRAGARLERIANDGIFVYVRHGRNAWTFDAGAFLDPAGWSRIDAPSTLSADVLERYLALGGQRAATAVVHARTQAREHAHAQDRANEALDCLGNTEIEWPHAPKELDRCVALVANERYAELVESALASLERFGDLPEVGRVLFVEGHAPRCEAIAARYGACIVKCRTLRGHPPSLKGVLYSMARVVRARQYLCLDADVLVLAGLRPLFEQHAALPKGHVLIAPEATRHAVATLGHALQSVYMATPHEVESLVGSRSAIAAEPHVINDGVFVADADALAKVDDFLRRAPLLREWVGARGDVWWRQKAALNIALAADRAIAPLDATYNMQLHIHPVEHDARTGGAMSRGAMSRDSIRVLHFNGAGRRLHAGWKQLVLG</sequence>
<keyword evidence="3" id="KW-1185">Reference proteome</keyword>
<reference evidence="2 3" key="1">
    <citation type="submission" date="2021-12" db="EMBL/GenBank/DDBJ databases">
        <title>Discovery of the Pendulisporaceae a myxobacterial family with distinct sporulation behavior and unique specialized metabolism.</title>
        <authorList>
            <person name="Garcia R."/>
            <person name="Popoff A."/>
            <person name="Bader C.D."/>
            <person name="Loehr J."/>
            <person name="Walesch S."/>
            <person name="Walt C."/>
            <person name="Boldt J."/>
            <person name="Bunk B."/>
            <person name="Haeckl F.J.F.P.J."/>
            <person name="Gunesch A.P."/>
            <person name="Birkelbach J."/>
            <person name="Nuebel U."/>
            <person name="Pietschmann T."/>
            <person name="Bach T."/>
            <person name="Mueller R."/>
        </authorList>
    </citation>
    <scope>NUCLEOTIDE SEQUENCE [LARGE SCALE GENOMIC DNA]</scope>
    <source>
        <strain evidence="2 3">MSr11954</strain>
    </source>
</reference>
<dbReference type="PANTHER" id="PTHR22916">
    <property type="entry name" value="GLYCOSYLTRANSFERASE"/>
    <property type="match status" value="1"/>
</dbReference>
<name>A0ABZ2MAS8_9BACT</name>
<feature type="domain" description="Glycosyltransferase 2-like" evidence="1">
    <location>
        <begin position="222"/>
        <end position="327"/>
    </location>
</feature>
<evidence type="ECO:0000313" key="2">
    <source>
        <dbReference type="EMBL" id="WXB19621.1"/>
    </source>
</evidence>
<dbReference type="CDD" id="cd00761">
    <property type="entry name" value="Glyco_tranf_GTA_type"/>
    <property type="match status" value="2"/>
</dbReference>
<dbReference type="RefSeq" id="WP_394829226.1">
    <property type="nucleotide sequence ID" value="NZ_CP089984.1"/>
</dbReference>
<evidence type="ECO:0000259" key="1">
    <source>
        <dbReference type="Pfam" id="PF00535"/>
    </source>
</evidence>
<keyword evidence="2" id="KW-0328">Glycosyltransferase</keyword>
<dbReference type="SUPFAM" id="SSF53448">
    <property type="entry name" value="Nucleotide-diphospho-sugar transferases"/>
    <property type="match status" value="3"/>
</dbReference>
<organism evidence="2 3">
    <name type="scientific">Pendulispora albinea</name>
    <dbReference type="NCBI Taxonomy" id="2741071"/>
    <lineage>
        <taxon>Bacteria</taxon>
        <taxon>Pseudomonadati</taxon>
        <taxon>Myxococcota</taxon>
        <taxon>Myxococcia</taxon>
        <taxon>Myxococcales</taxon>
        <taxon>Sorangiineae</taxon>
        <taxon>Pendulisporaceae</taxon>
        <taxon>Pendulispora</taxon>
    </lineage>
</organism>
<dbReference type="GO" id="GO:0016757">
    <property type="term" value="F:glycosyltransferase activity"/>
    <property type="evidence" value="ECO:0007669"/>
    <property type="project" value="UniProtKB-KW"/>
</dbReference>
<evidence type="ECO:0000313" key="3">
    <source>
        <dbReference type="Proteomes" id="UP001370348"/>
    </source>
</evidence>
<dbReference type="InterPro" id="IPR029044">
    <property type="entry name" value="Nucleotide-diphossugar_trans"/>
</dbReference>
<dbReference type="Gene3D" id="3.90.550.10">
    <property type="entry name" value="Spore Coat Polysaccharide Biosynthesis Protein SpsA, Chain A"/>
    <property type="match status" value="3"/>
</dbReference>
<proteinExistence type="predicted"/>
<accession>A0ABZ2MAS8</accession>
<dbReference type="PANTHER" id="PTHR22916:SF3">
    <property type="entry name" value="UDP-GLCNAC:BETAGAL BETA-1,3-N-ACETYLGLUCOSAMINYLTRANSFERASE-LIKE PROTEIN 1"/>
    <property type="match status" value="1"/>
</dbReference>
<dbReference type="Proteomes" id="UP001370348">
    <property type="component" value="Chromosome"/>
</dbReference>
<protein>
    <submittedName>
        <fullName evidence="2">Glycosyltransferase</fullName>
        <ecNumber evidence="2">2.4.-.-</ecNumber>
    </submittedName>
</protein>
<dbReference type="EMBL" id="CP089984">
    <property type="protein sequence ID" value="WXB19621.1"/>
    <property type="molecule type" value="Genomic_DNA"/>
</dbReference>
<dbReference type="EC" id="2.4.-.-" evidence="2"/>
<keyword evidence="2" id="KW-0808">Transferase</keyword>
<feature type="domain" description="Glycosyltransferase 2-like" evidence="1">
    <location>
        <begin position="1"/>
        <end position="123"/>
    </location>
</feature>